<organism evidence="2 3">
    <name type="scientific">Geomonas silvestris</name>
    <dbReference type="NCBI Taxonomy" id="2740184"/>
    <lineage>
        <taxon>Bacteria</taxon>
        <taxon>Pseudomonadati</taxon>
        <taxon>Thermodesulfobacteriota</taxon>
        <taxon>Desulfuromonadia</taxon>
        <taxon>Geobacterales</taxon>
        <taxon>Geobacteraceae</taxon>
        <taxon>Geomonas</taxon>
    </lineage>
</organism>
<keyword evidence="1" id="KW-0472">Membrane</keyword>
<accession>A0A6V8MDF7</accession>
<protein>
    <submittedName>
        <fullName evidence="2">Type IV pilus minor pilin PilW</fullName>
    </submittedName>
</protein>
<evidence type="ECO:0000313" key="3">
    <source>
        <dbReference type="Proteomes" id="UP000556026"/>
    </source>
</evidence>
<reference evidence="3" key="1">
    <citation type="submission" date="2020-06" db="EMBL/GenBank/DDBJ databases">
        <title>Draft genomic sequence of Geomonas sp. Red330.</title>
        <authorList>
            <person name="Itoh H."/>
            <person name="Zhenxing X."/>
            <person name="Ushijima N."/>
            <person name="Masuda Y."/>
            <person name="Shiratori Y."/>
            <person name="Senoo K."/>
        </authorList>
    </citation>
    <scope>NUCLEOTIDE SEQUENCE [LARGE SCALE GENOMIC DNA]</scope>
    <source>
        <strain evidence="3">Red330</strain>
    </source>
</reference>
<dbReference type="EMBL" id="BLXX01000001">
    <property type="protein sequence ID" value="GFO58045.1"/>
    <property type="molecule type" value="Genomic_DNA"/>
</dbReference>
<dbReference type="InterPro" id="IPR012902">
    <property type="entry name" value="N_methyl_site"/>
</dbReference>
<sequence length="390" mass="42203">MTANRGYTLVELVLVILIFSIVMLLISSSFNRILASSSVLAKAAETDIGGLIGLEVLRSDLELAGFGLPWQLPANFTYSEAGCPGDCNEYHDADSPDKVPRPVVVGDNKGFNGSDYLVLKGTALGMSTTSRRWAYLNYSSTGTVIKQSGAGSELLLGSGERALVIKQSGTSDGKVSRKLVTVAGGSSFTLVFSTPLAESFLPSAATDNFLVYGVAPPDKDPLEFPFNRADYYLNRTDDIPSYCAGVDRNRGTGVLYKKVISHNSTTHFAYPLLDCVADLQVVFFLDTGGTGAGDYHTGSELFVKGVYSAGDLRDQIKEIRIYILAQQGRKDLSYLYPVVDPERAIVVGDRGLAPELSGVWSAARLSSQISPDWRHYHWKLFSIVVQPGNL</sequence>
<dbReference type="Proteomes" id="UP000556026">
    <property type="component" value="Unassembled WGS sequence"/>
</dbReference>
<keyword evidence="3" id="KW-1185">Reference proteome</keyword>
<evidence type="ECO:0000256" key="1">
    <source>
        <dbReference type="SAM" id="Phobius"/>
    </source>
</evidence>
<proteinExistence type="predicted"/>
<dbReference type="RefSeq" id="WP_183352895.1">
    <property type="nucleotide sequence ID" value="NZ_BLXX01000001.1"/>
</dbReference>
<gene>
    <name evidence="2" type="primary">pilW-2_1</name>
    <name evidence="2" type="ORF">GMST_03700</name>
</gene>
<name>A0A6V8MDF7_9BACT</name>
<feature type="transmembrane region" description="Helical" evidence="1">
    <location>
        <begin position="6"/>
        <end position="26"/>
    </location>
</feature>
<dbReference type="PROSITE" id="PS00409">
    <property type="entry name" value="PROKAR_NTER_METHYL"/>
    <property type="match status" value="1"/>
</dbReference>
<evidence type="ECO:0000313" key="2">
    <source>
        <dbReference type="EMBL" id="GFO58045.1"/>
    </source>
</evidence>
<dbReference type="Pfam" id="PF07963">
    <property type="entry name" value="N_methyl"/>
    <property type="match status" value="1"/>
</dbReference>
<comment type="caution">
    <text evidence="2">The sequence shown here is derived from an EMBL/GenBank/DDBJ whole genome shotgun (WGS) entry which is preliminary data.</text>
</comment>
<dbReference type="NCBIfam" id="TIGR02532">
    <property type="entry name" value="IV_pilin_GFxxxE"/>
    <property type="match status" value="1"/>
</dbReference>
<keyword evidence="1" id="KW-0812">Transmembrane</keyword>
<dbReference type="AlphaFoldDB" id="A0A6V8MDF7"/>
<keyword evidence="1" id="KW-1133">Transmembrane helix</keyword>